<dbReference type="Proteomes" id="UP000640274">
    <property type="component" value="Unassembled WGS sequence"/>
</dbReference>
<dbReference type="PIRSF" id="PIRSF038973">
    <property type="entry name" value="SpoIIM"/>
    <property type="match status" value="1"/>
</dbReference>
<evidence type="ECO:0000313" key="3">
    <source>
        <dbReference type="Proteomes" id="UP000640274"/>
    </source>
</evidence>
<evidence type="ECO:0000256" key="1">
    <source>
        <dbReference type="SAM" id="Phobius"/>
    </source>
</evidence>
<dbReference type="InterPro" id="IPR002798">
    <property type="entry name" value="SpoIIM-like"/>
</dbReference>
<sequence>MKSPFLQPLVKDQLALYIFVGVLFIVGVVFGVVMAGALTLEQQQDLTGDVEHFVKLLNAGLGPDKTASFWDRAWFHTKWVLLIWLLGLTVIGTPLLLVLDFLKGALVGFSMGLLIGQHAWSGVLFWLIAVAPQNVLVVPALLIASVAGLSFAAHFVKVRLLQKNGSLARPLIAHTLTAVCMLAVLWAAAWFEAYVSPLIMGWASRFL</sequence>
<keyword evidence="1" id="KW-1133">Transmembrane helix</keyword>
<feature type="transmembrane region" description="Helical" evidence="1">
    <location>
        <begin position="14"/>
        <end position="38"/>
    </location>
</feature>
<proteinExistence type="predicted"/>
<evidence type="ECO:0000313" key="2">
    <source>
        <dbReference type="EMBL" id="MBJ6363453.1"/>
    </source>
</evidence>
<feature type="transmembrane region" description="Helical" evidence="1">
    <location>
        <begin position="106"/>
        <end position="129"/>
    </location>
</feature>
<keyword evidence="1" id="KW-0472">Membrane</keyword>
<dbReference type="NCBIfam" id="TIGR02831">
    <property type="entry name" value="spo_II_M"/>
    <property type="match status" value="1"/>
</dbReference>
<dbReference type="RefSeq" id="WP_199020996.1">
    <property type="nucleotide sequence ID" value="NZ_JAELUP010000103.1"/>
</dbReference>
<dbReference type="InterPro" id="IPR014196">
    <property type="entry name" value="SpoIIM"/>
</dbReference>
<dbReference type="Pfam" id="PF01944">
    <property type="entry name" value="SpoIIM"/>
    <property type="match status" value="1"/>
</dbReference>
<keyword evidence="1" id="KW-0812">Transmembrane</keyword>
<feature type="transmembrane region" description="Helical" evidence="1">
    <location>
        <begin position="79"/>
        <end position="99"/>
    </location>
</feature>
<dbReference type="EMBL" id="JAELUP010000103">
    <property type="protein sequence ID" value="MBJ6363453.1"/>
    <property type="molecule type" value="Genomic_DNA"/>
</dbReference>
<gene>
    <name evidence="2" type="primary">spoIIM</name>
    <name evidence="2" type="ORF">JFN88_19795</name>
</gene>
<keyword evidence="3" id="KW-1185">Reference proteome</keyword>
<reference evidence="2" key="1">
    <citation type="submission" date="2020-12" db="EMBL/GenBank/DDBJ databases">
        <authorList>
            <person name="Huq M.A."/>
        </authorList>
    </citation>
    <scope>NUCLEOTIDE SEQUENCE</scope>
    <source>
        <strain evidence="2">MAHUQ-46</strain>
    </source>
</reference>
<dbReference type="AlphaFoldDB" id="A0A934J8B3"/>
<accession>A0A934J8B3</accession>
<protein>
    <submittedName>
        <fullName evidence="2">Stage II sporulation protein M</fullName>
    </submittedName>
</protein>
<organism evidence="2 3">
    <name type="scientific">Paenibacillus roseus</name>
    <dbReference type="NCBI Taxonomy" id="2798579"/>
    <lineage>
        <taxon>Bacteria</taxon>
        <taxon>Bacillati</taxon>
        <taxon>Bacillota</taxon>
        <taxon>Bacilli</taxon>
        <taxon>Bacillales</taxon>
        <taxon>Paenibacillaceae</taxon>
        <taxon>Paenibacillus</taxon>
    </lineage>
</organism>
<name>A0A934J8B3_9BACL</name>
<feature type="transmembrane region" description="Helical" evidence="1">
    <location>
        <begin position="135"/>
        <end position="156"/>
    </location>
</feature>
<comment type="caution">
    <text evidence="2">The sequence shown here is derived from an EMBL/GenBank/DDBJ whole genome shotgun (WGS) entry which is preliminary data.</text>
</comment>
<feature type="transmembrane region" description="Helical" evidence="1">
    <location>
        <begin position="168"/>
        <end position="191"/>
    </location>
</feature>